<protein>
    <submittedName>
        <fullName evidence="1">Uncharacterized protein</fullName>
    </submittedName>
</protein>
<sequence>MQEAWDSLLPILELTRNQKAISEKLWMYPEIGKRRVDPKIFEYVSLISQYISHEPEVSFTDFFTKSLAILKPREQLEQKLEVLDRG</sequence>
<gene>
    <name evidence="1" type="ORF">COX77_00905</name>
</gene>
<comment type="caution">
    <text evidence="1">The sequence shown here is derived from an EMBL/GenBank/DDBJ whole genome shotgun (WGS) entry which is preliminary data.</text>
</comment>
<organism evidence="1 2">
    <name type="scientific">Candidatus Komeilibacteria bacterium CG_4_10_14_0_2_um_filter_37_10</name>
    <dbReference type="NCBI Taxonomy" id="1974470"/>
    <lineage>
        <taxon>Bacteria</taxon>
        <taxon>Candidatus Komeiliibacteriota</taxon>
    </lineage>
</organism>
<accession>A0A2M7VGB8</accession>
<dbReference type="Proteomes" id="UP000230405">
    <property type="component" value="Unassembled WGS sequence"/>
</dbReference>
<name>A0A2M7VGB8_9BACT</name>
<proteinExistence type="predicted"/>
<evidence type="ECO:0000313" key="2">
    <source>
        <dbReference type="Proteomes" id="UP000230405"/>
    </source>
</evidence>
<reference evidence="2" key="1">
    <citation type="submission" date="2017-09" db="EMBL/GenBank/DDBJ databases">
        <title>Depth-based differentiation of microbial function through sediment-hosted aquifers and enrichment of novel symbionts in the deep terrestrial subsurface.</title>
        <authorList>
            <person name="Probst A.J."/>
            <person name="Ladd B."/>
            <person name="Jarett J.K."/>
            <person name="Geller-Mcgrath D.E."/>
            <person name="Sieber C.M.K."/>
            <person name="Emerson J.B."/>
            <person name="Anantharaman K."/>
            <person name="Thomas B.C."/>
            <person name="Malmstrom R."/>
            <person name="Stieglmeier M."/>
            <person name="Klingl A."/>
            <person name="Woyke T."/>
            <person name="Ryan C.M."/>
            <person name="Banfield J.F."/>
        </authorList>
    </citation>
    <scope>NUCLEOTIDE SEQUENCE [LARGE SCALE GENOMIC DNA]</scope>
</reference>
<evidence type="ECO:0000313" key="1">
    <source>
        <dbReference type="EMBL" id="PIZ99667.1"/>
    </source>
</evidence>
<dbReference type="EMBL" id="PFPO01000016">
    <property type="protein sequence ID" value="PIZ99667.1"/>
    <property type="molecule type" value="Genomic_DNA"/>
</dbReference>
<dbReference type="AlphaFoldDB" id="A0A2M7VGB8"/>